<gene>
    <name evidence="2" type="ORF">SAMN06265218_102161</name>
</gene>
<name>A0A521B3K4_9BACT</name>
<dbReference type="AlphaFoldDB" id="A0A521B3K4"/>
<keyword evidence="1" id="KW-1133">Transmembrane helix</keyword>
<dbReference type="Proteomes" id="UP000317593">
    <property type="component" value="Unassembled WGS sequence"/>
</dbReference>
<feature type="transmembrane region" description="Helical" evidence="1">
    <location>
        <begin position="201"/>
        <end position="226"/>
    </location>
</feature>
<dbReference type="Pfam" id="PF14897">
    <property type="entry name" value="EpsG"/>
    <property type="match status" value="1"/>
</dbReference>
<dbReference type="InterPro" id="IPR049458">
    <property type="entry name" value="EpsG-like"/>
</dbReference>
<keyword evidence="1" id="KW-0472">Membrane</keyword>
<proteinExistence type="predicted"/>
<feature type="transmembrane region" description="Helical" evidence="1">
    <location>
        <begin position="352"/>
        <end position="368"/>
    </location>
</feature>
<dbReference type="RefSeq" id="WP_142713045.1">
    <property type="nucleotide sequence ID" value="NZ_FXTH01000002.1"/>
</dbReference>
<feature type="transmembrane region" description="Helical" evidence="1">
    <location>
        <begin position="296"/>
        <end position="314"/>
    </location>
</feature>
<reference evidence="2 3" key="1">
    <citation type="submission" date="2017-05" db="EMBL/GenBank/DDBJ databases">
        <authorList>
            <person name="Varghese N."/>
            <person name="Submissions S."/>
        </authorList>
    </citation>
    <scope>NUCLEOTIDE SEQUENCE [LARGE SCALE GENOMIC DNA]</scope>
    <source>
        <strain evidence="2 3">DSM 21194</strain>
    </source>
</reference>
<evidence type="ECO:0000313" key="2">
    <source>
        <dbReference type="EMBL" id="SMO41601.1"/>
    </source>
</evidence>
<accession>A0A521B3K4</accession>
<sequence length="433" mass="49287">MKTKDHKLFEWSAPNAQDVDEKSGYYAAMIFLVWPLLAVVSAFWNHNSKWGKNILWAFIAFYGFTFAIGAESQGSDIVGYVAQVERLHTVEMTMTGALEYYQQSGEIDILRTVIAVVLSRFTDSQAVLTLVYGIIFGFFFSRNVWFILDRLKGSIKPISLLLIVCFTLTVPIWNITTFRMWTAAHIFIYGLLPFLFEGRRSGLWIAAMAILVHYSFMVPVGVLFAYLFLGNRLMVYFIFFLTTFFISEIDLTAFNNLIENYAPEVVQERTSAYRSEHKVETHREGGNENRVWYASWYGRAIKWSVMGFLGLLFLKGRDFFDKNRGWANMMSFALLFYGVANLFSSLPSGERFTAVANMSALAIIILYVQNREHEVFLKRFIIAATPALLLFVVVSVRKGLYSMSATALLGNPVIALLTSGENISLNDVLKMVL</sequence>
<organism evidence="2 3">
    <name type="scientific">Fodinibius sediminis</name>
    <dbReference type="NCBI Taxonomy" id="1214077"/>
    <lineage>
        <taxon>Bacteria</taxon>
        <taxon>Pseudomonadati</taxon>
        <taxon>Balneolota</taxon>
        <taxon>Balneolia</taxon>
        <taxon>Balneolales</taxon>
        <taxon>Balneolaceae</taxon>
        <taxon>Fodinibius</taxon>
    </lineage>
</organism>
<feature type="transmembrane region" description="Helical" evidence="1">
    <location>
        <begin position="233"/>
        <end position="254"/>
    </location>
</feature>
<protein>
    <submittedName>
        <fullName evidence="2">EpsG family protein</fullName>
    </submittedName>
</protein>
<evidence type="ECO:0000256" key="1">
    <source>
        <dbReference type="SAM" id="Phobius"/>
    </source>
</evidence>
<feature type="transmembrane region" description="Helical" evidence="1">
    <location>
        <begin position="326"/>
        <end position="346"/>
    </location>
</feature>
<evidence type="ECO:0000313" key="3">
    <source>
        <dbReference type="Proteomes" id="UP000317593"/>
    </source>
</evidence>
<feature type="transmembrane region" description="Helical" evidence="1">
    <location>
        <begin position="380"/>
        <end position="400"/>
    </location>
</feature>
<feature type="transmembrane region" description="Helical" evidence="1">
    <location>
        <begin position="53"/>
        <end position="70"/>
    </location>
</feature>
<dbReference type="EMBL" id="FXTH01000002">
    <property type="protein sequence ID" value="SMO41601.1"/>
    <property type="molecule type" value="Genomic_DNA"/>
</dbReference>
<keyword evidence="1" id="KW-0812">Transmembrane</keyword>
<feature type="transmembrane region" description="Helical" evidence="1">
    <location>
        <begin position="24"/>
        <end position="44"/>
    </location>
</feature>
<dbReference type="OrthoDB" id="784431at2"/>
<feature type="transmembrane region" description="Helical" evidence="1">
    <location>
        <begin position="160"/>
        <end position="181"/>
    </location>
</feature>
<feature type="transmembrane region" description="Helical" evidence="1">
    <location>
        <begin position="126"/>
        <end position="148"/>
    </location>
</feature>
<keyword evidence="3" id="KW-1185">Reference proteome</keyword>